<dbReference type="AlphaFoldDB" id="A0AAE0CJY1"/>
<evidence type="ECO:0000256" key="1">
    <source>
        <dbReference type="SAM" id="Phobius"/>
    </source>
</evidence>
<gene>
    <name evidence="2" type="ORF">Ddye_013149</name>
</gene>
<organism evidence="2 3">
    <name type="scientific">Dipteronia dyeriana</name>
    <dbReference type="NCBI Taxonomy" id="168575"/>
    <lineage>
        <taxon>Eukaryota</taxon>
        <taxon>Viridiplantae</taxon>
        <taxon>Streptophyta</taxon>
        <taxon>Embryophyta</taxon>
        <taxon>Tracheophyta</taxon>
        <taxon>Spermatophyta</taxon>
        <taxon>Magnoliopsida</taxon>
        <taxon>eudicotyledons</taxon>
        <taxon>Gunneridae</taxon>
        <taxon>Pentapetalae</taxon>
        <taxon>rosids</taxon>
        <taxon>malvids</taxon>
        <taxon>Sapindales</taxon>
        <taxon>Sapindaceae</taxon>
        <taxon>Hippocastanoideae</taxon>
        <taxon>Acereae</taxon>
        <taxon>Dipteronia</taxon>
    </lineage>
</organism>
<reference evidence="2" key="1">
    <citation type="journal article" date="2023" name="Plant J.">
        <title>Genome sequences and population genomics provide insights into the demographic history, inbreeding, and mutation load of two 'living fossil' tree species of Dipteronia.</title>
        <authorList>
            <person name="Feng Y."/>
            <person name="Comes H.P."/>
            <person name="Chen J."/>
            <person name="Zhu S."/>
            <person name="Lu R."/>
            <person name="Zhang X."/>
            <person name="Li P."/>
            <person name="Qiu J."/>
            <person name="Olsen K.M."/>
            <person name="Qiu Y."/>
        </authorList>
    </citation>
    <scope>NUCLEOTIDE SEQUENCE</scope>
    <source>
        <strain evidence="2">KIB01</strain>
    </source>
</reference>
<dbReference type="EMBL" id="JANJYI010000004">
    <property type="protein sequence ID" value="KAK2653293.1"/>
    <property type="molecule type" value="Genomic_DNA"/>
</dbReference>
<keyword evidence="1" id="KW-0472">Membrane</keyword>
<evidence type="ECO:0000313" key="3">
    <source>
        <dbReference type="Proteomes" id="UP001280121"/>
    </source>
</evidence>
<protein>
    <submittedName>
        <fullName evidence="2">Uncharacterized protein</fullName>
    </submittedName>
</protein>
<keyword evidence="1" id="KW-0812">Transmembrane</keyword>
<keyword evidence="3" id="KW-1185">Reference proteome</keyword>
<proteinExistence type="predicted"/>
<feature type="transmembrane region" description="Helical" evidence="1">
    <location>
        <begin position="104"/>
        <end position="137"/>
    </location>
</feature>
<evidence type="ECO:0000313" key="2">
    <source>
        <dbReference type="EMBL" id="KAK2653293.1"/>
    </source>
</evidence>
<sequence length="164" mass="18497">MPTQLNFMLSTCQLIASMPSLADRYVQFVSDSKAAVSWVNGEDFGNLNLVELIYDVRLHLFNLKGLSIAFRPRGSNSVTDSLAKPGSSQVGDGLSRGMFKLAACLHCFFCFFLFWVVFKVSCFCLLCVFVLFCPGFLFLCWVWVHFCFCIIHLFGCCCGFLPFQ</sequence>
<dbReference type="Proteomes" id="UP001280121">
    <property type="component" value="Unassembled WGS sequence"/>
</dbReference>
<comment type="caution">
    <text evidence="2">The sequence shown here is derived from an EMBL/GenBank/DDBJ whole genome shotgun (WGS) entry which is preliminary data.</text>
</comment>
<keyword evidence="1" id="KW-1133">Transmembrane helix</keyword>
<accession>A0AAE0CJY1</accession>
<name>A0AAE0CJY1_9ROSI</name>
<feature type="transmembrane region" description="Helical" evidence="1">
    <location>
        <begin position="143"/>
        <end position="163"/>
    </location>
</feature>